<dbReference type="SUPFAM" id="SSF55073">
    <property type="entry name" value="Nucleotide cyclase"/>
    <property type="match status" value="1"/>
</dbReference>
<comment type="caution">
    <text evidence="5">The sequence shown here is derived from an EMBL/GenBank/DDBJ whole genome shotgun (WGS) entry which is preliminary data.</text>
</comment>
<evidence type="ECO:0000313" key="5">
    <source>
        <dbReference type="EMBL" id="RGP53685.1"/>
    </source>
</evidence>
<dbReference type="EMBL" id="LMAZ01000005">
    <property type="protein sequence ID" value="RGP53685.1"/>
    <property type="molecule type" value="Genomic_DNA"/>
</dbReference>
<evidence type="ECO:0000259" key="3">
    <source>
        <dbReference type="PROSITE" id="PS50883"/>
    </source>
</evidence>
<feature type="domain" description="Response regulatory" evidence="2">
    <location>
        <begin position="11"/>
        <end position="126"/>
    </location>
</feature>
<name>A0A395R0M9_9PSED</name>
<dbReference type="InterPro" id="IPR052155">
    <property type="entry name" value="Biofilm_reg_signaling"/>
</dbReference>
<dbReference type="Pfam" id="PF00563">
    <property type="entry name" value="EAL"/>
    <property type="match status" value="1"/>
</dbReference>
<dbReference type="Gene3D" id="3.30.70.270">
    <property type="match status" value="1"/>
</dbReference>
<dbReference type="InterPro" id="IPR043128">
    <property type="entry name" value="Rev_trsase/Diguanyl_cyclase"/>
</dbReference>
<feature type="modified residue" description="4-aspartylphosphate" evidence="1">
    <location>
        <position position="59"/>
    </location>
</feature>
<dbReference type="CDD" id="cd01948">
    <property type="entry name" value="EAL"/>
    <property type="match status" value="1"/>
</dbReference>
<feature type="domain" description="EAL" evidence="3">
    <location>
        <begin position="308"/>
        <end position="560"/>
    </location>
</feature>
<dbReference type="GO" id="GO:0000160">
    <property type="term" value="P:phosphorelay signal transduction system"/>
    <property type="evidence" value="ECO:0007669"/>
    <property type="project" value="InterPro"/>
</dbReference>
<dbReference type="PROSITE" id="PS50887">
    <property type="entry name" value="GGDEF"/>
    <property type="match status" value="1"/>
</dbReference>
<gene>
    <name evidence="5" type="ORF">ASB58_15045</name>
</gene>
<dbReference type="PROSITE" id="PS50883">
    <property type="entry name" value="EAL"/>
    <property type="match status" value="1"/>
</dbReference>
<dbReference type="NCBIfam" id="TIGR00254">
    <property type="entry name" value="GGDEF"/>
    <property type="match status" value="1"/>
</dbReference>
<dbReference type="InterPro" id="IPR001633">
    <property type="entry name" value="EAL_dom"/>
</dbReference>
<dbReference type="SMART" id="SM00052">
    <property type="entry name" value="EAL"/>
    <property type="match status" value="1"/>
</dbReference>
<evidence type="ECO:0000256" key="1">
    <source>
        <dbReference type="PROSITE-ProRule" id="PRU00169"/>
    </source>
</evidence>
<dbReference type="Pfam" id="PF00072">
    <property type="entry name" value="Response_reg"/>
    <property type="match status" value="1"/>
</dbReference>
<dbReference type="Pfam" id="PF00990">
    <property type="entry name" value="GGDEF"/>
    <property type="match status" value="1"/>
</dbReference>
<evidence type="ECO:0000259" key="4">
    <source>
        <dbReference type="PROSITE" id="PS50887"/>
    </source>
</evidence>
<dbReference type="InterPro" id="IPR011006">
    <property type="entry name" value="CheY-like_superfamily"/>
</dbReference>
<organism evidence="5 6">
    <name type="scientific">Pseudomonas abyssi</name>
    <dbReference type="NCBI Taxonomy" id="170540"/>
    <lineage>
        <taxon>Bacteria</taxon>
        <taxon>Pseudomonadati</taxon>
        <taxon>Pseudomonadota</taxon>
        <taxon>Gammaproteobacteria</taxon>
        <taxon>Pseudomonadales</taxon>
        <taxon>Pseudomonadaceae</taxon>
        <taxon>Pseudomonas</taxon>
    </lineage>
</organism>
<dbReference type="InterPro" id="IPR000160">
    <property type="entry name" value="GGDEF_dom"/>
</dbReference>
<feature type="domain" description="GGDEF" evidence="4">
    <location>
        <begin position="166"/>
        <end position="299"/>
    </location>
</feature>
<keyword evidence="6" id="KW-1185">Reference proteome</keyword>
<sequence>MRENGFAPVPVILIVDDQPTDTLLLQEAVADLGDIYTAHDGAAALALANAHHPDLILLDVQMPGMSGFQLCKTIKATPRLRDAAIVFVTAHTQTDNELMALEYGGIDFIQKPLSLPVVRARAKAQLALRAEAKRLAYYDELTALPNRTLLGDRAEQALHSARATDGKAALVLLDLDNFKGINDSINHRMGDCILIELAHRLQCHCPATETLSRHGGDEFLLMIPDLTSSQALGERVDELLRVVAQPLSIDGHRLQLTCSAGISVYPEDGDNLDVLFRHAEAAMYQAKQSGRGLYRFFSRHLEVDARARHQLEVHLREALNSGALSVFYQPRYDAALGTADGMEALVRWQRGERMVSPADFIPLAEETGLIIPLGRQVMLQACCDAHTLMQDGLRICVGVNISTVQFRDPSFLSMVREALHDTGLPPELLELEITEGVMARDIEHTRTLLTELKQMGVRIAVDDFGTGYSSLAYIKNLPIDVLKIDQSFVRDMLSDRSDAAIVEAIVQMGHALELELIAEGVESAEQAEALKAQGCRLMQGYHYCRPIPFSQLRQQLRTQHCQQGR</sequence>
<dbReference type="Gene3D" id="3.20.20.450">
    <property type="entry name" value="EAL domain"/>
    <property type="match status" value="1"/>
</dbReference>
<proteinExistence type="predicted"/>
<dbReference type="InterPro" id="IPR001789">
    <property type="entry name" value="Sig_transdc_resp-reg_receiver"/>
</dbReference>
<dbReference type="PANTHER" id="PTHR44757">
    <property type="entry name" value="DIGUANYLATE CYCLASE DGCP"/>
    <property type="match status" value="1"/>
</dbReference>
<dbReference type="AlphaFoldDB" id="A0A395R0M9"/>
<dbReference type="InterPro" id="IPR035919">
    <property type="entry name" value="EAL_sf"/>
</dbReference>
<dbReference type="OrthoDB" id="9804951at2"/>
<accession>A0A395R0M9</accession>
<keyword evidence="1" id="KW-0597">Phosphoprotein</keyword>
<dbReference type="PROSITE" id="PS50110">
    <property type="entry name" value="RESPONSE_REGULATORY"/>
    <property type="match status" value="1"/>
</dbReference>
<dbReference type="SMART" id="SM00267">
    <property type="entry name" value="GGDEF"/>
    <property type="match status" value="1"/>
</dbReference>
<evidence type="ECO:0000313" key="6">
    <source>
        <dbReference type="Proteomes" id="UP000265411"/>
    </source>
</evidence>
<evidence type="ECO:0000259" key="2">
    <source>
        <dbReference type="PROSITE" id="PS50110"/>
    </source>
</evidence>
<dbReference type="PANTHER" id="PTHR44757:SF2">
    <property type="entry name" value="BIOFILM ARCHITECTURE MAINTENANCE PROTEIN MBAA"/>
    <property type="match status" value="1"/>
</dbReference>
<dbReference type="SUPFAM" id="SSF141868">
    <property type="entry name" value="EAL domain-like"/>
    <property type="match status" value="1"/>
</dbReference>
<dbReference type="SUPFAM" id="SSF52172">
    <property type="entry name" value="CheY-like"/>
    <property type="match status" value="1"/>
</dbReference>
<dbReference type="SMART" id="SM00448">
    <property type="entry name" value="REC"/>
    <property type="match status" value="1"/>
</dbReference>
<protein>
    <submittedName>
        <fullName evidence="5">Diguanylate cyclase</fullName>
    </submittedName>
</protein>
<dbReference type="CDD" id="cd01949">
    <property type="entry name" value="GGDEF"/>
    <property type="match status" value="1"/>
</dbReference>
<dbReference type="InterPro" id="IPR029787">
    <property type="entry name" value="Nucleotide_cyclase"/>
</dbReference>
<reference evidence="5 6" key="1">
    <citation type="journal article" date="2018" name="Syst. Appl. Microbiol.">
        <title>Pseudomonas gallaeciensis sp. nov., isolated from crude-oil-contaminated intertidal sand samples after the Prestige oil spill.</title>
        <authorList>
            <person name="Mulet M."/>
            <person name="Sanchez D."/>
            <person name="Rodriguez A.C."/>
            <person name="Nogales B."/>
            <person name="Bosch R."/>
            <person name="Busquets A."/>
            <person name="Gomila M."/>
            <person name="Lalucat J."/>
            <person name="Garcia-Valdes E."/>
        </authorList>
    </citation>
    <scope>NUCLEOTIDE SEQUENCE [LARGE SCALE GENOMIC DNA]</scope>
    <source>
        <strain evidence="5 6">V113</strain>
    </source>
</reference>
<dbReference type="Proteomes" id="UP000265411">
    <property type="component" value="Unassembled WGS sequence"/>
</dbReference>
<dbReference type="Gene3D" id="3.40.50.2300">
    <property type="match status" value="1"/>
</dbReference>
<dbReference type="RefSeq" id="WP_118131476.1">
    <property type="nucleotide sequence ID" value="NZ_LMAZ01000005.1"/>
</dbReference>